<comment type="caution">
    <text evidence="1">The sequence shown here is derived from an EMBL/GenBank/DDBJ whole genome shotgun (WGS) entry which is preliminary data.</text>
</comment>
<protein>
    <submittedName>
        <fullName evidence="1">Uncharacterized protein</fullName>
    </submittedName>
</protein>
<dbReference type="Proteomes" id="UP000660262">
    <property type="component" value="Unassembled WGS sequence"/>
</dbReference>
<sequence>MSARSVDPVLLGELAYEALRLAFIPWQRERRVAKERSALAEARLCCPILFARPGDYLEHRRDERMQSFVPDIFEYLGRDDDDWLMFRHDCGTGFGDYYGATNGGMRDVINAWPMSEYEIPGKDVYTFIRLPISMCWAFRLMEDDDEDDEMLQTDVQTGAPVA</sequence>
<organism evidence="1 2">
    <name type="scientific">Pycnococcus provasolii</name>
    <dbReference type="NCBI Taxonomy" id="41880"/>
    <lineage>
        <taxon>Eukaryota</taxon>
        <taxon>Viridiplantae</taxon>
        <taxon>Chlorophyta</taxon>
        <taxon>Pseudoscourfieldiophyceae</taxon>
        <taxon>Pseudoscourfieldiales</taxon>
        <taxon>Pycnococcaceae</taxon>
        <taxon>Pycnococcus</taxon>
    </lineage>
</organism>
<gene>
    <name evidence="1" type="ORF">PPROV_000208800</name>
</gene>
<proteinExistence type="predicted"/>
<dbReference type="AlphaFoldDB" id="A0A830HA76"/>
<dbReference type="EMBL" id="BNJQ01000005">
    <property type="protein sequence ID" value="GHP03333.1"/>
    <property type="molecule type" value="Genomic_DNA"/>
</dbReference>
<evidence type="ECO:0000313" key="1">
    <source>
        <dbReference type="EMBL" id="GHP03333.1"/>
    </source>
</evidence>
<keyword evidence="2" id="KW-1185">Reference proteome</keyword>
<accession>A0A830HA76</accession>
<reference evidence="1" key="1">
    <citation type="submission" date="2020-10" db="EMBL/GenBank/DDBJ databases">
        <title>Unveiling of a novel bifunctional photoreceptor, Dualchrome1, isolated from a cosmopolitan green alga.</title>
        <authorList>
            <person name="Suzuki S."/>
            <person name="Kawachi M."/>
        </authorList>
    </citation>
    <scope>NUCLEOTIDE SEQUENCE</scope>
    <source>
        <strain evidence="1">NIES 2893</strain>
    </source>
</reference>
<dbReference type="OrthoDB" id="198949at2759"/>
<name>A0A830HA76_9CHLO</name>
<evidence type="ECO:0000313" key="2">
    <source>
        <dbReference type="Proteomes" id="UP000660262"/>
    </source>
</evidence>